<dbReference type="RefSeq" id="WP_377407646.1">
    <property type="nucleotide sequence ID" value="NZ_JBHSCY010000001.1"/>
</dbReference>
<keyword evidence="3" id="KW-1185">Reference proteome</keyword>
<protein>
    <submittedName>
        <fullName evidence="2">DUF6089 family protein</fullName>
    </submittedName>
</protein>
<dbReference type="InterPro" id="IPR011250">
    <property type="entry name" value="OMP/PagP_B-barrel"/>
</dbReference>
<evidence type="ECO:0000259" key="1">
    <source>
        <dbReference type="Pfam" id="PF19573"/>
    </source>
</evidence>
<dbReference type="Proteomes" id="UP001595826">
    <property type="component" value="Unassembled WGS sequence"/>
</dbReference>
<dbReference type="InterPro" id="IPR045743">
    <property type="entry name" value="DUF6089"/>
</dbReference>
<dbReference type="SUPFAM" id="SSF56925">
    <property type="entry name" value="OMPA-like"/>
    <property type="match status" value="1"/>
</dbReference>
<dbReference type="Gene3D" id="2.40.160.20">
    <property type="match status" value="1"/>
</dbReference>
<comment type="caution">
    <text evidence="2">The sequence shown here is derived from an EMBL/GenBank/DDBJ whole genome shotgun (WGS) entry which is preliminary data.</text>
</comment>
<name>A0ABV8R897_9FLAO</name>
<feature type="domain" description="DUF6089" evidence="1">
    <location>
        <begin position="3"/>
        <end position="222"/>
    </location>
</feature>
<gene>
    <name evidence="2" type="ORF">ACFOWD_01900</name>
</gene>
<proteinExistence type="predicted"/>
<evidence type="ECO:0000313" key="2">
    <source>
        <dbReference type="EMBL" id="MFC4267644.1"/>
    </source>
</evidence>
<sequence>MKKSILLIIFIGFSNIMLGQLYEIGVSLGGSNYVGDIGRTNYIYPNKPAGAAFFKYNWNPKIALRATYSYLPIEGNDLDADTDFRVTRGLSFTNTIHELAIGLEYNFYDYNLSESDKTWTPYILLELAAFNSKYVVSENAPNQYVFDNKNSFAIPFGVGIKSKLVGSWAISLESRFRYTFDDDIDYTTDTIQSLNFGSNNSDWYMFTGVSLIYTFGRPPCYTNGL</sequence>
<reference evidence="3" key="1">
    <citation type="journal article" date="2019" name="Int. J. Syst. Evol. Microbiol.">
        <title>The Global Catalogue of Microorganisms (GCM) 10K type strain sequencing project: providing services to taxonomists for standard genome sequencing and annotation.</title>
        <authorList>
            <consortium name="The Broad Institute Genomics Platform"/>
            <consortium name="The Broad Institute Genome Sequencing Center for Infectious Disease"/>
            <person name="Wu L."/>
            <person name="Ma J."/>
        </authorList>
    </citation>
    <scope>NUCLEOTIDE SEQUENCE [LARGE SCALE GENOMIC DNA]</scope>
    <source>
        <strain evidence="3">CECT 8655</strain>
    </source>
</reference>
<accession>A0ABV8R897</accession>
<evidence type="ECO:0000313" key="3">
    <source>
        <dbReference type="Proteomes" id="UP001595826"/>
    </source>
</evidence>
<organism evidence="2 3">
    <name type="scientific">Polaribacter marinivivus</name>
    <dbReference type="NCBI Taxonomy" id="1524260"/>
    <lineage>
        <taxon>Bacteria</taxon>
        <taxon>Pseudomonadati</taxon>
        <taxon>Bacteroidota</taxon>
        <taxon>Flavobacteriia</taxon>
        <taxon>Flavobacteriales</taxon>
        <taxon>Flavobacteriaceae</taxon>
    </lineage>
</organism>
<dbReference type="EMBL" id="JBHSCY010000001">
    <property type="protein sequence ID" value="MFC4267644.1"/>
    <property type="molecule type" value="Genomic_DNA"/>
</dbReference>
<dbReference type="Pfam" id="PF19573">
    <property type="entry name" value="DUF6089"/>
    <property type="match status" value="1"/>
</dbReference>